<evidence type="ECO:0000256" key="4">
    <source>
        <dbReference type="PROSITE-ProRule" id="PRU00221"/>
    </source>
</evidence>
<feature type="repeat" description="WD" evidence="4">
    <location>
        <begin position="1139"/>
        <end position="1180"/>
    </location>
</feature>
<evidence type="ECO:0000256" key="1">
    <source>
        <dbReference type="ARBA" id="ARBA00022574"/>
    </source>
</evidence>
<feature type="repeat" description="WD" evidence="4">
    <location>
        <begin position="1016"/>
        <end position="1057"/>
    </location>
</feature>
<dbReference type="InterPro" id="IPR043504">
    <property type="entry name" value="Peptidase_S1_PA_chymotrypsin"/>
</dbReference>
<feature type="repeat" description="WD" evidence="4">
    <location>
        <begin position="806"/>
        <end position="847"/>
    </location>
</feature>
<dbReference type="InterPro" id="IPR027417">
    <property type="entry name" value="P-loop_NTPase"/>
</dbReference>
<dbReference type="PROSITE" id="PS50294">
    <property type="entry name" value="WD_REPEATS_REGION"/>
    <property type="match status" value="14"/>
</dbReference>
<dbReference type="PROSITE" id="PS00678">
    <property type="entry name" value="WD_REPEATS_1"/>
    <property type="match status" value="12"/>
</dbReference>
<dbReference type="GO" id="GO:0000209">
    <property type="term" value="P:protein polyubiquitination"/>
    <property type="evidence" value="ECO:0007669"/>
    <property type="project" value="TreeGrafter"/>
</dbReference>
<protein>
    <recommendedName>
        <fullName evidence="5">Novel STAND NTPase 1 domain-containing protein</fullName>
    </recommendedName>
</protein>
<dbReference type="SUPFAM" id="SSF50494">
    <property type="entry name" value="Trypsin-like serine proteases"/>
    <property type="match status" value="1"/>
</dbReference>
<feature type="repeat" description="WD" evidence="4">
    <location>
        <begin position="1055"/>
        <end position="1096"/>
    </location>
</feature>
<dbReference type="Gene3D" id="2.40.10.10">
    <property type="entry name" value="Trypsin-like serine proteases"/>
    <property type="match status" value="2"/>
</dbReference>
<dbReference type="PROSITE" id="PS50082">
    <property type="entry name" value="WD_REPEATS_2"/>
    <property type="match status" value="14"/>
</dbReference>
<evidence type="ECO:0000313" key="6">
    <source>
        <dbReference type="EMBL" id="GGU92633.1"/>
    </source>
</evidence>
<dbReference type="SMART" id="SM00320">
    <property type="entry name" value="WD40"/>
    <property type="match status" value="14"/>
</dbReference>
<dbReference type="InterPro" id="IPR018391">
    <property type="entry name" value="PQQ_b-propeller_rpt"/>
</dbReference>
<feature type="repeat" description="WD" evidence="4">
    <location>
        <begin position="1097"/>
        <end position="1138"/>
    </location>
</feature>
<evidence type="ECO:0000256" key="2">
    <source>
        <dbReference type="ARBA" id="ARBA00022737"/>
    </source>
</evidence>
<dbReference type="EMBL" id="BMUB01000014">
    <property type="protein sequence ID" value="GGU92633.1"/>
    <property type="molecule type" value="Genomic_DNA"/>
</dbReference>
<dbReference type="InterPro" id="IPR001680">
    <property type="entry name" value="WD40_rpt"/>
</dbReference>
<organism evidence="6 7">
    <name type="scientific">Kitasatospora aureofaciens</name>
    <name type="common">Streptomyces aureofaciens</name>
    <dbReference type="NCBI Taxonomy" id="1894"/>
    <lineage>
        <taxon>Bacteria</taxon>
        <taxon>Bacillati</taxon>
        <taxon>Actinomycetota</taxon>
        <taxon>Actinomycetes</taxon>
        <taxon>Kitasatosporales</taxon>
        <taxon>Streptomycetaceae</taxon>
        <taxon>Kitasatospora</taxon>
    </lineage>
</organism>
<dbReference type="Pfam" id="PF25173">
    <property type="entry name" value="Beta-prop_WDR3_1st"/>
    <property type="match status" value="1"/>
</dbReference>
<dbReference type="SUPFAM" id="SSF50978">
    <property type="entry name" value="WD40 repeat-like"/>
    <property type="match status" value="2"/>
</dbReference>
<keyword evidence="3" id="KW-0833">Ubl conjugation pathway</keyword>
<evidence type="ECO:0000259" key="5">
    <source>
        <dbReference type="Pfam" id="PF20703"/>
    </source>
</evidence>
<accession>A0A8H9HVU0</accession>
<dbReference type="InterPro" id="IPR036322">
    <property type="entry name" value="WD40_repeat_dom_sf"/>
</dbReference>
<dbReference type="InterPro" id="IPR009003">
    <property type="entry name" value="Peptidase_S1_PA"/>
</dbReference>
<dbReference type="CDD" id="cd00200">
    <property type="entry name" value="WD40"/>
    <property type="match status" value="2"/>
</dbReference>
<dbReference type="PANTHER" id="PTHR15622">
    <property type="entry name" value="WD40 REPEAT PROTEIN"/>
    <property type="match status" value="1"/>
</dbReference>
<feature type="repeat" description="WD" evidence="4">
    <location>
        <begin position="848"/>
        <end position="889"/>
    </location>
</feature>
<dbReference type="SUPFAM" id="SSF52540">
    <property type="entry name" value="P-loop containing nucleoside triphosphate hydrolases"/>
    <property type="match status" value="1"/>
</dbReference>
<reference evidence="6" key="1">
    <citation type="journal article" date="2014" name="Int. J. Syst. Evol. Microbiol.">
        <title>Complete genome sequence of Corynebacterium casei LMG S-19264T (=DSM 44701T), isolated from a smear-ripened cheese.</title>
        <authorList>
            <consortium name="US DOE Joint Genome Institute (JGI-PGF)"/>
            <person name="Walter F."/>
            <person name="Albersmeier A."/>
            <person name="Kalinowski J."/>
            <person name="Ruckert C."/>
        </authorList>
    </citation>
    <scope>NUCLEOTIDE SEQUENCE</scope>
    <source>
        <strain evidence="6">JCM 4434</strain>
    </source>
</reference>
<proteinExistence type="predicted"/>
<dbReference type="InterPro" id="IPR049052">
    <property type="entry name" value="nSTAND1"/>
</dbReference>
<feature type="repeat" description="WD" evidence="4">
    <location>
        <begin position="1181"/>
        <end position="1222"/>
    </location>
</feature>
<dbReference type="SMART" id="SM00564">
    <property type="entry name" value="PQQ"/>
    <property type="match status" value="7"/>
</dbReference>
<comment type="caution">
    <text evidence="6">The sequence shown here is derived from an EMBL/GenBank/DDBJ whole genome shotgun (WGS) entry which is preliminary data.</text>
</comment>
<name>A0A8H9HVU0_KITAU</name>
<dbReference type="InterPro" id="IPR019775">
    <property type="entry name" value="WD40_repeat_CS"/>
</dbReference>
<feature type="repeat" description="WD" evidence="4">
    <location>
        <begin position="1223"/>
        <end position="1264"/>
    </location>
</feature>
<feature type="repeat" description="WD" evidence="4">
    <location>
        <begin position="932"/>
        <end position="973"/>
    </location>
</feature>
<dbReference type="InterPro" id="IPR015943">
    <property type="entry name" value="WD40/YVTN_repeat-like_dom_sf"/>
</dbReference>
<dbReference type="Pfam" id="PF20703">
    <property type="entry name" value="nSTAND1"/>
    <property type="match status" value="1"/>
</dbReference>
<dbReference type="Pfam" id="PF13365">
    <property type="entry name" value="Trypsin_2"/>
    <property type="match status" value="1"/>
</dbReference>
<reference evidence="6" key="2">
    <citation type="submission" date="2020-09" db="EMBL/GenBank/DDBJ databases">
        <authorList>
            <person name="Sun Q."/>
            <person name="Ohkuma M."/>
        </authorList>
    </citation>
    <scope>NUCLEOTIDE SEQUENCE</scope>
    <source>
        <strain evidence="6">JCM 4434</strain>
    </source>
</reference>
<feature type="domain" description="Novel STAND NTPase 1" evidence="5">
    <location>
        <begin position="219"/>
        <end position="633"/>
    </location>
</feature>
<feature type="repeat" description="WD" evidence="4">
    <location>
        <begin position="1265"/>
        <end position="1306"/>
    </location>
</feature>
<gene>
    <name evidence="6" type="ORF">GCM10010502_52670</name>
</gene>
<dbReference type="Gene3D" id="2.130.10.10">
    <property type="entry name" value="YVTN repeat-like/Quinoprotein amine dehydrogenase"/>
    <property type="match status" value="6"/>
</dbReference>
<dbReference type="InterPro" id="IPR020472">
    <property type="entry name" value="WD40_PAC1"/>
</dbReference>
<feature type="repeat" description="WD" evidence="4">
    <location>
        <begin position="1307"/>
        <end position="1337"/>
    </location>
</feature>
<dbReference type="Gene3D" id="3.40.50.300">
    <property type="entry name" value="P-loop containing nucleotide triphosphate hydrolases"/>
    <property type="match status" value="1"/>
</dbReference>
<sequence length="1381" mass="145057">MDIAGNGSEGDRAPGLPSAVAQVLGAGGEVVGAGFLVADGLLVTCAHVVVAAGSGPGEPVRLVFPHADGAPRVDGRVLDEAWRAPGGDDVAVVRLNGSTAGTEPLPLGSAEGCRSHRVRSFGFPAQAPPGGHFGFGMAGDLLPPGAGRGALLQLTEANDLTTGFSGGPVLDEVTGLVIGMVTEITAPDAFERGQGIAYATPTRTLREIRPDLAERDVCPYRGLEPFTAEQARWFEGRRDAVRQVLANLARHRRLTLLLGPSGSGKSSLIQAGVLPALAAGELPGSERWLSVLVRPRQDLTAELEHAGLVGAATDGIAAAVIRRLAADPGCQRVILIIDQFEEFLAQPTDGRRPDHRPAIADQLTAAVDSIARLQVILVMRDDFYHQLAALAPKLLHASMPGLLNVPGSLSQDDLRDIITLPAQDVGARFQPGLPEQIVTDVLATTPDGTATRQAPVTVLPLLELALSQLWQGRRDGYLTHDAYRRIGAVTGSLTTWCDTALDQLPPGHRSIARRILTSLVRPADPSHQIPAIRAQVPLRELRELAADPDAVPGSERAIDAVLAALTGHRIITTYTPAAVGSDAPAGQPVAELIHDALIRDWGTLREWVNQDHRFQEWLEHIRERRARWAQQKDPGDLLGGTALAEGLEWSRHRRLPSGIAAFLTASRQRQQAAIRRSRRLNAVLAGVLVLALAAAGYAVRQQRTAVAERQTALSRQLALQAGTLISTDPDLASLLAVQAYRTGHTPESVESLDNAASLPLRRRLSGHTDSVYSVAFSPDGHTLATGSGDRTVRLWDAATGTVRATLTGHTGEVRSVAFSPDGHTLATAGTDRSVRLWDAATGTVRATLTGHTGEVRSVAFSPDGHTLATAGADGTVRLWDAATGAVRTTLTGHTGEINSVVFSPDGHTLATAGADGTVRLWGAASGTVRATLTGHANEVYAVAFSPDGRTLATGSRDYTARLWDVVTGTTRLTLTGHSDAVVSAAFSPDSRTLATGSADNTVLMWDVATGATRTPLTGHTGEVYSVAFSPDGKTLASGSGDRTARLWDVGTRSMLTGHTGPVWSVAFSPDGRTLATGSGDKTAKLWDVATGRSLTTLTGHTGEVWSVAFSPDGRTLATGSGDRTVKLWDVATGRSLTTLTGHTDMVMSVVFSPDGKTLATASRDHTVKLWDVATGAARATLTGHTNTVFSVAFGPDGHTLATGSADRTVRLWEAATGRSLRTLTGHTGEVWSVAFSPDGKALATASGDNTARLWDVATGRSLTTLTGHTNTVFSAAFSPDGQTLVTASRDHTVRLWDVATGAARATLTGHTDMVLSAVFSPDGRTIATGSYDDTARLRTIVLPRPAAAIDRICRAVSRGLTQEERAAYLPGESAGPVCPPG</sequence>
<evidence type="ECO:0000256" key="3">
    <source>
        <dbReference type="ARBA" id="ARBA00022786"/>
    </source>
</evidence>
<keyword evidence="2" id="KW-0677">Repeat</keyword>
<dbReference type="PANTHER" id="PTHR15622:SF2">
    <property type="entry name" value="U4_U6 SMALL NUCLEAR RIBONUCLEOPROTEIN PRP4"/>
    <property type="match status" value="1"/>
</dbReference>
<keyword evidence="1 4" id="KW-0853">WD repeat</keyword>
<dbReference type="Pfam" id="PF00400">
    <property type="entry name" value="WD40"/>
    <property type="match status" value="10"/>
</dbReference>
<dbReference type="PRINTS" id="PR00320">
    <property type="entry name" value="GPROTEINBRPT"/>
</dbReference>
<feature type="repeat" description="WD" evidence="4">
    <location>
        <begin position="890"/>
        <end position="931"/>
    </location>
</feature>
<dbReference type="InterPro" id="IPR051983">
    <property type="entry name" value="WSB_SOCS-box_domain"/>
</dbReference>
<evidence type="ECO:0000313" key="7">
    <source>
        <dbReference type="Proteomes" id="UP000610124"/>
    </source>
</evidence>
<feature type="repeat" description="WD" evidence="4">
    <location>
        <begin position="974"/>
        <end position="1015"/>
    </location>
</feature>
<dbReference type="Proteomes" id="UP000610124">
    <property type="component" value="Unassembled WGS sequence"/>
</dbReference>
<feature type="repeat" description="WD" evidence="4">
    <location>
        <begin position="764"/>
        <end position="805"/>
    </location>
</feature>